<feature type="domain" description="MOSC" evidence="1">
    <location>
        <begin position="26"/>
        <end position="163"/>
    </location>
</feature>
<gene>
    <name evidence="2" type="ORF">LZ012_02420</name>
</gene>
<dbReference type="RefSeq" id="WP_275707189.1">
    <property type="nucleotide sequence ID" value="NZ_JAKLTN010000001.1"/>
</dbReference>
<sequence>MATISLFIGGIRPLPESGRPTGMYKQPASGPLQLGHEGFVGDQQADRRVHGGPDKAVHLFPAAHYAKLAARFQDAAPQLVVGSIGENISTPDLDESVVRLGDIWRLGTARLQLCQPRNPCWKIDERYGCDGIAQFIAEQRLTGWYWRVLTPGTVNLDDELLLEQSDPTAYTLAEAMLCWQEHRPPLADLEKLAASPGIADNWREKIVKRLDWLRQHANEAPPAVKTFHTKPEQP</sequence>
<dbReference type="InterPro" id="IPR011037">
    <property type="entry name" value="Pyrv_Knase-like_insert_dom_sf"/>
</dbReference>
<evidence type="ECO:0000259" key="1">
    <source>
        <dbReference type="PROSITE" id="PS51340"/>
    </source>
</evidence>
<reference evidence="2" key="1">
    <citation type="submission" date="2022-01" db="EMBL/GenBank/DDBJ databases">
        <authorList>
            <person name="Jo J.-H."/>
            <person name="Im W.-T."/>
        </authorList>
    </citation>
    <scope>NUCLEOTIDE SEQUENCE</scope>
    <source>
        <strain evidence="2">XY25</strain>
    </source>
</reference>
<dbReference type="SUPFAM" id="SSF50800">
    <property type="entry name" value="PK beta-barrel domain-like"/>
    <property type="match status" value="1"/>
</dbReference>
<dbReference type="PANTHER" id="PTHR30212">
    <property type="entry name" value="PROTEIN YIIM"/>
    <property type="match status" value="1"/>
</dbReference>
<dbReference type="InterPro" id="IPR005302">
    <property type="entry name" value="MoCF_Sase_C"/>
</dbReference>
<dbReference type="Gene3D" id="2.40.33.20">
    <property type="entry name" value="PK beta-barrel domain-like"/>
    <property type="match status" value="1"/>
</dbReference>
<name>A0ABS9JY57_9RHOO</name>
<accession>A0ABS9JY57</accession>
<protein>
    <submittedName>
        <fullName evidence="2">MOSC domain-containing protein</fullName>
    </submittedName>
</protein>
<keyword evidence="3" id="KW-1185">Reference proteome</keyword>
<organism evidence="2 3">
    <name type="scientific">Dechloromonas hankyongensis</name>
    <dbReference type="NCBI Taxonomy" id="2908002"/>
    <lineage>
        <taxon>Bacteria</taxon>
        <taxon>Pseudomonadati</taxon>
        <taxon>Pseudomonadota</taxon>
        <taxon>Betaproteobacteria</taxon>
        <taxon>Rhodocyclales</taxon>
        <taxon>Azonexaceae</taxon>
        <taxon>Dechloromonas</taxon>
    </lineage>
</organism>
<dbReference type="Proteomes" id="UP001165384">
    <property type="component" value="Unassembled WGS sequence"/>
</dbReference>
<dbReference type="PANTHER" id="PTHR30212:SF2">
    <property type="entry name" value="PROTEIN YIIM"/>
    <property type="match status" value="1"/>
</dbReference>
<proteinExistence type="predicted"/>
<dbReference type="InterPro" id="IPR052353">
    <property type="entry name" value="Benzoxazolinone_Detox_Enz"/>
</dbReference>
<dbReference type="PROSITE" id="PS51340">
    <property type="entry name" value="MOSC"/>
    <property type="match status" value="1"/>
</dbReference>
<evidence type="ECO:0000313" key="2">
    <source>
        <dbReference type="EMBL" id="MCG2575847.1"/>
    </source>
</evidence>
<dbReference type="EMBL" id="JAKLTN010000001">
    <property type="protein sequence ID" value="MCG2575847.1"/>
    <property type="molecule type" value="Genomic_DNA"/>
</dbReference>
<comment type="caution">
    <text evidence="2">The sequence shown here is derived from an EMBL/GenBank/DDBJ whole genome shotgun (WGS) entry which is preliminary data.</text>
</comment>
<dbReference type="Pfam" id="PF03473">
    <property type="entry name" value="MOSC"/>
    <property type="match status" value="1"/>
</dbReference>
<evidence type="ECO:0000313" key="3">
    <source>
        <dbReference type="Proteomes" id="UP001165384"/>
    </source>
</evidence>